<name>A0AAU6NYY5_9FLAO</name>
<evidence type="ECO:0000256" key="5">
    <source>
        <dbReference type="ARBA" id="ARBA00023163"/>
    </source>
</evidence>
<comment type="similarity">
    <text evidence="1 6">Belongs to the sigma-70 factor family. ECF subfamily.</text>
</comment>
<evidence type="ECO:0000256" key="6">
    <source>
        <dbReference type="RuleBase" id="RU000716"/>
    </source>
</evidence>
<evidence type="ECO:0000256" key="3">
    <source>
        <dbReference type="ARBA" id="ARBA00023082"/>
    </source>
</evidence>
<dbReference type="AlphaFoldDB" id="A0AAU6NYY5"/>
<dbReference type="CDD" id="cd06171">
    <property type="entry name" value="Sigma70_r4"/>
    <property type="match status" value="1"/>
</dbReference>
<dbReference type="KEGG" id="mcaa:R3L15_08405"/>
<dbReference type="InterPro" id="IPR014284">
    <property type="entry name" value="RNA_pol_sigma-70_dom"/>
</dbReference>
<dbReference type="PROSITE" id="PS01063">
    <property type="entry name" value="SIGMA70_ECF"/>
    <property type="match status" value="1"/>
</dbReference>
<dbReference type="EMBL" id="CP136924">
    <property type="protein sequence ID" value="WXA02690.1"/>
    <property type="molecule type" value="Genomic_DNA"/>
</dbReference>
<evidence type="ECO:0000259" key="8">
    <source>
        <dbReference type="Pfam" id="PF08281"/>
    </source>
</evidence>
<keyword evidence="11" id="KW-1185">Reference proteome</keyword>
<evidence type="ECO:0000313" key="9">
    <source>
        <dbReference type="EMBL" id="WXA02690.1"/>
    </source>
</evidence>
<dbReference type="GO" id="GO:0003677">
    <property type="term" value="F:DNA binding"/>
    <property type="evidence" value="ECO:0007669"/>
    <property type="project" value="UniProtKB-KW"/>
</dbReference>
<dbReference type="SUPFAM" id="SSF88659">
    <property type="entry name" value="Sigma3 and sigma4 domains of RNA polymerase sigma factors"/>
    <property type="match status" value="1"/>
</dbReference>
<sequence>MKDTNNQKIIHQVLQGNTAAFVTLVDTYKDLVFSLALQMLKHREEAEEVAQDTFIKVYKSLEKFKGDSKLSTWIYKITYNNCLDRIKKNRKHFNEVPIDSFTEREVKSIDNAFNALVAVERKEAITSCISKLPNDEGFLLTLYYFEEKSLSEISKIMSITQNNVKVKLFRSRKKLATILKQYLEPELIASYERPDR</sequence>
<gene>
    <name evidence="10" type="ORF">R3L15_08405</name>
    <name evidence="9" type="ORF">R3L16_13185</name>
</gene>
<dbReference type="InterPro" id="IPR036388">
    <property type="entry name" value="WH-like_DNA-bd_sf"/>
</dbReference>
<dbReference type="Pfam" id="PF04542">
    <property type="entry name" value="Sigma70_r2"/>
    <property type="match status" value="1"/>
</dbReference>
<dbReference type="PANTHER" id="PTHR43133:SF51">
    <property type="entry name" value="RNA POLYMERASE SIGMA FACTOR"/>
    <property type="match status" value="1"/>
</dbReference>
<dbReference type="Gene3D" id="1.10.1740.10">
    <property type="match status" value="1"/>
</dbReference>
<keyword evidence="3 6" id="KW-0731">Sigma factor</keyword>
<dbReference type="Gene3D" id="1.10.10.10">
    <property type="entry name" value="Winged helix-like DNA-binding domain superfamily/Winged helix DNA-binding domain"/>
    <property type="match status" value="1"/>
</dbReference>
<organism evidence="9 11">
    <name type="scientific">Mangrovimonas cancribranchiae</name>
    <dbReference type="NCBI Taxonomy" id="3080055"/>
    <lineage>
        <taxon>Bacteria</taxon>
        <taxon>Pseudomonadati</taxon>
        <taxon>Bacteroidota</taxon>
        <taxon>Flavobacteriia</taxon>
        <taxon>Flavobacteriales</taxon>
        <taxon>Flavobacteriaceae</taxon>
        <taxon>Mangrovimonas</taxon>
    </lineage>
</organism>
<evidence type="ECO:0000259" key="7">
    <source>
        <dbReference type="Pfam" id="PF04542"/>
    </source>
</evidence>
<proteinExistence type="inferred from homology"/>
<dbReference type="InterPro" id="IPR000838">
    <property type="entry name" value="RNA_pol_sigma70_ECF_CS"/>
</dbReference>
<evidence type="ECO:0000313" key="10">
    <source>
        <dbReference type="EMBL" id="WXA12149.1"/>
    </source>
</evidence>
<dbReference type="InterPro" id="IPR013325">
    <property type="entry name" value="RNA_pol_sigma_r2"/>
</dbReference>
<keyword evidence="2 6" id="KW-0805">Transcription regulation</keyword>
<evidence type="ECO:0000313" key="11">
    <source>
        <dbReference type="Proteomes" id="UP001368318"/>
    </source>
</evidence>
<dbReference type="Proteomes" id="UP001368318">
    <property type="component" value="Chromosome"/>
</dbReference>
<dbReference type="SUPFAM" id="SSF88946">
    <property type="entry name" value="Sigma2 domain of RNA polymerase sigma factors"/>
    <property type="match status" value="1"/>
</dbReference>
<feature type="domain" description="RNA polymerase sigma-70 region 2" evidence="7">
    <location>
        <begin position="24"/>
        <end position="91"/>
    </location>
</feature>
<keyword evidence="4 6" id="KW-0238">DNA-binding</keyword>
<reference evidence="9 11" key="1">
    <citation type="submission" date="2023-10" db="EMBL/GenBank/DDBJ databases">
        <title>Culture-based analysis of two novel bacteria associated with mangrove crab gills.</title>
        <authorList>
            <person name="Yang X."/>
            <person name="Garuglieri E."/>
            <person name="Van Goethem M.W."/>
            <person name="Fusi M."/>
            <person name="Marasco R."/>
            <person name="Daffonchio D.G."/>
        </authorList>
    </citation>
    <scope>NUCLEOTIDE SEQUENCE [LARGE SCALE GENOMIC DNA]</scope>
    <source>
        <strain evidence="10">UG2-1</strain>
        <strain evidence="9">UG2-2</strain>
        <strain evidence="11">UG2_2</strain>
    </source>
</reference>
<dbReference type="GO" id="GO:0016987">
    <property type="term" value="F:sigma factor activity"/>
    <property type="evidence" value="ECO:0007669"/>
    <property type="project" value="UniProtKB-KW"/>
</dbReference>
<dbReference type="InterPro" id="IPR013324">
    <property type="entry name" value="RNA_pol_sigma_r3/r4-like"/>
</dbReference>
<protein>
    <recommendedName>
        <fullName evidence="6">RNA polymerase sigma factor</fullName>
    </recommendedName>
</protein>
<keyword evidence="5 6" id="KW-0804">Transcription</keyword>
<dbReference type="InterPro" id="IPR007627">
    <property type="entry name" value="RNA_pol_sigma70_r2"/>
</dbReference>
<dbReference type="Pfam" id="PF08281">
    <property type="entry name" value="Sigma70_r4_2"/>
    <property type="match status" value="1"/>
</dbReference>
<accession>A0AAU6NYY5</accession>
<dbReference type="GO" id="GO:0006352">
    <property type="term" value="P:DNA-templated transcription initiation"/>
    <property type="evidence" value="ECO:0007669"/>
    <property type="project" value="InterPro"/>
</dbReference>
<evidence type="ECO:0000256" key="1">
    <source>
        <dbReference type="ARBA" id="ARBA00010641"/>
    </source>
</evidence>
<feature type="domain" description="RNA polymerase sigma factor 70 region 4 type 2" evidence="8">
    <location>
        <begin position="123"/>
        <end position="175"/>
    </location>
</feature>
<dbReference type="RefSeq" id="WP_338731104.1">
    <property type="nucleotide sequence ID" value="NZ_CP136924.1"/>
</dbReference>
<dbReference type="NCBIfam" id="TIGR02937">
    <property type="entry name" value="sigma70-ECF"/>
    <property type="match status" value="1"/>
</dbReference>
<dbReference type="PANTHER" id="PTHR43133">
    <property type="entry name" value="RNA POLYMERASE ECF-TYPE SIGMA FACTO"/>
    <property type="match status" value="1"/>
</dbReference>
<dbReference type="InterPro" id="IPR013249">
    <property type="entry name" value="RNA_pol_sigma70_r4_t2"/>
</dbReference>
<dbReference type="EMBL" id="CP136925">
    <property type="protein sequence ID" value="WXA12149.1"/>
    <property type="molecule type" value="Genomic_DNA"/>
</dbReference>
<dbReference type="InterPro" id="IPR039425">
    <property type="entry name" value="RNA_pol_sigma-70-like"/>
</dbReference>
<evidence type="ECO:0000256" key="4">
    <source>
        <dbReference type="ARBA" id="ARBA00023125"/>
    </source>
</evidence>
<evidence type="ECO:0000256" key="2">
    <source>
        <dbReference type="ARBA" id="ARBA00023015"/>
    </source>
</evidence>